<evidence type="ECO:0000313" key="3">
    <source>
        <dbReference type="Proteomes" id="UP000002051"/>
    </source>
</evidence>
<gene>
    <name evidence="1" type="ordered locus">MTR_3g010420</name>
</gene>
<dbReference type="Proteomes" id="UP000002051">
    <property type="component" value="Chromosome 3"/>
</dbReference>
<dbReference type="AlphaFoldDB" id="G7IVE6"/>
<reference evidence="1 3" key="2">
    <citation type="journal article" date="2014" name="BMC Genomics">
        <title>An improved genome release (version Mt4.0) for the model legume Medicago truncatula.</title>
        <authorList>
            <person name="Tang H."/>
            <person name="Krishnakumar V."/>
            <person name="Bidwell S."/>
            <person name="Rosen B."/>
            <person name="Chan A."/>
            <person name="Zhou S."/>
            <person name="Gentzbittel L."/>
            <person name="Childs K.L."/>
            <person name="Yandell M."/>
            <person name="Gundlach H."/>
            <person name="Mayer K.F."/>
            <person name="Schwartz D.C."/>
            <person name="Town C.D."/>
        </authorList>
    </citation>
    <scope>GENOME REANNOTATION</scope>
    <source>
        <strain evidence="2 3">cv. Jemalong A17</strain>
    </source>
</reference>
<organism evidence="1 3">
    <name type="scientific">Medicago truncatula</name>
    <name type="common">Barrel medic</name>
    <name type="synonym">Medicago tribuloides</name>
    <dbReference type="NCBI Taxonomy" id="3880"/>
    <lineage>
        <taxon>Eukaryota</taxon>
        <taxon>Viridiplantae</taxon>
        <taxon>Streptophyta</taxon>
        <taxon>Embryophyta</taxon>
        <taxon>Tracheophyta</taxon>
        <taxon>Spermatophyta</taxon>
        <taxon>Magnoliopsida</taxon>
        <taxon>eudicotyledons</taxon>
        <taxon>Gunneridae</taxon>
        <taxon>Pentapetalae</taxon>
        <taxon>rosids</taxon>
        <taxon>fabids</taxon>
        <taxon>Fabales</taxon>
        <taxon>Fabaceae</taxon>
        <taxon>Papilionoideae</taxon>
        <taxon>50 kb inversion clade</taxon>
        <taxon>NPAAA clade</taxon>
        <taxon>Hologalegina</taxon>
        <taxon>IRL clade</taxon>
        <taxon>Trifolieae</taxon>
        <taxon>Medicago</taxon>
    </lineage>
</organism>
<accession>G7IVE6</accession>
<reference evidence="1 3" key="1">
    <citation type="journal article" date="2011" name="Nature">
        <title>The Medicago genome provides insight into the evolution of rhizobial symbioses.</title>
        <authorList>
            <person name="Young N.D."/>
            <person name="Debelle F."/>
            <person name="Oldroyd G.E."/>
            <person name="Geurts R."/>
            <person name="Cannon S.B."/>
            <person name="Udvardi M.K."/>
            <person name="Benedito V.A."/>
            <person name="Mayer K.F."/>
            <person name="Gouzy J."/>
            <person name="Schoof H."/>
            <person name="Van de Peer Y."/>
            <person name="Proost S."/>
            <person name="Cook D.R."/>
            <person name="Meyers B.C."/>
            <person name="Spannagl M."/>
            <person name="Cheung F."/>
            <person name="De Mita S."/>
            <person name="Krishnakumar V."/>
            <person name="Gundlach H."/>
            <person name="Zhou S."/>
            <person name="Mudge J."/>
            <person name="Bharti A.K."/>
            <person name="Murray J.D."/>
            <person name="Naoumkina M.A."/>
            <person name="Rosen B."/>
            <person name="Silverstein K.A."/>
            <person name="Tang H."/>
            <person name="Rombauts S."/>
            <person name="Zhao P.X."/>
            <person name="Zhou P."/>
            <person name="Barbe V."/>
            <person name="Bardou P."/>
            <person name="Bechner M."/>
            <person name="Bellec A."/>
            <person name="Berger A."/>
            <person name="Berges H."/>
            <person name="Bidwell S."/>
            <person name="Bisseling T."/>
            <person name="Choisne N."/>
            <person name="Couloux A."/>
            <person name="Denny R."/>
            <person name="Deshpande S."/>
            <person name="Dai X."/>
            <person name="Doyle J.J."/>
            <person name="Dudez A.M."/>
            <person name="Farmer A.D."/>
            <person name="Fouteau S."/>
            <person name="Franken C."/>
            <person name="Gibelin C."/>
            <person name="Gish J."/>
            <person name="Goldstein S."/>
            <person name="Gonzalez A.J."/>
            <person name="Green P.J."/>
            <person name="Hallab A."/>
            <person name="Hartog M."/>
            <person name="Hua A."/>
            <person name="Humphray S.J."/>
            <person name="Jeong D.H."/>
            <person name="Jing Y."/>
            <person name="Jocker A."/>
            <person name="Kenton S.M."/>
            <person name="Kim D.J."/>
            <person name="Klee K."/>
            <person name="Lai H."/>
            <person name="Lang C."/>
            <person name="Lin S."/>
            <person name="Macmil S.L."/>
            <person name="Magdelenat G."/>
            <person name="Matthews L."/>
            <person name="McCorrison J."/>
            <person name="Monaghan E.L."/>
            <person name="Mun J.H."/>
            <person name="Najar F.Z."/>
            <person name="Nicholson C."/>
            <person name="Noirot C."/>
            <person name="O'Bleness M."/>
            <person name="Paule C.R."/>
            <person name="Poulain J."/>
            <person name="Prion F."/>
            <person name="Qin B."/>
            <person name="Qu C."/>
            <person name="Retzel E.F."/>
            <person name="Riddle C."/>
            <person name="Sallet E."/>
            <person name="Samain S."/>
            <person name="Samson N."/>
            <person name="Sanders I."/>
            <person name="Saurat O."/>
            <person name="Scarpelli C."/>
            <person name="Schiex T."/>
            <person name="Segurens B."/>
            <person name="Severin A.J."/>
            <person name="Sherrier D.J."/>
            <person name="Shi R."/>
            <person name="Sims S."/>
            <person name="Singer S.R."/>
            <person name="Sinharoy S."/>
            <person name="Sterck L."/>
            <person name="Viollet A."/>
            <person name="Wang B.B."/>
            <person name="Wang K."/>
            <person name="Wang M."/>
            <person name="Wang X."/>
            <person name="Warfsmann J."/>
            <person name="Weissenbach J."/>
            <person name="White D.D."/>
            <person name="White J.D."/>
            <person name="Wiley G.B."/>
            <person name="Wincker P."/>
            <person name="Xing Y."/>
            <person name="Yang L."/>
            <person name="Yao Z."/>
            <person name="Ying F."/>
            <person name="Zhai J."/>
            <person name="Zhou L."/>
            <person name="Zuber A."/>
            <person name="Denarie J."/>
            <person name="Dixon R.A."/>
            <person name="May G.D."/>
            <person name="Schwartz D.C."/>
            <person name="Rogers J."/>
            <person name="Quetier F."/>
            <person name="Town C.D."/>
            <person name="Roe B.A."/>
        </authorList>
    </citation>
    <scope>NUCLEOTIDE SEQUENCE [LARGE SCALE GENOMIC DNA]</scope>
    <source>
        <strain evidence="1">A17</strain>
        <strain evidence="2 3">cv. Jemalong A17</strain>
    </source>
</reference>
<evidence type="ECO:0000313" key="2">
    <source>
        <dbReference type="EnsemblPlants" id="AES68584"/>
    </source>
</evidence>
<proteinExistence type="predicted"/>
<dbReference type="HOGENOM" id="CLU_2213816_0_0_1"/>
<dbReference type="PaxDb" id="3880-AES68584"/>
<dbReference type="EMBL" id="CM001219">
    <property type="protein sequence ID" value="AES68584.1"/>
    <property type="molecule type" value="Genomic_DNA"/>
</dbReference>
<protein>
    <submittedName>
        <fullName evidence="1 2">Uncharacterized protein</fullName>
    </submittedName>
</protein>
<sequence length="107" mass="12532">MGIRREYPTGTRMSFKYSSPLDIRRVTDKYMRVGYGTEKRNIVMFDNEKTDFKIFFYLAKSRLGFWLKSWCPKCPYSPGDVVRNISLSPPPPKAWKWNVDGSAEGKH</sequence>
<name>G7IVE6_MEDTR</name>
<dbReference type="EnsemblPlants" id="AES68584">
    <property type="protein sequence ID" value="AES68584"/>
    <property type="gene ID" value="MTR_3g010420"/>
</dbReference>
<evidence type="ECO:0000313" key="1">
    <source>
        <dbReference type="EMBL" id="AES68584.1"/>
    </source>
</evidence>
<reference evidence="2" key="3">
    <citation type="submission" date="2015-04" db="UniProtKB">
        <authorList>
            <consortium name="EnsemblPlants"/>
        </authorList>
    </citation>
    <scope>IDENTIFICATION</scope>
    <source>
        <strain evidence="2">cv. Jemalong A17</strain>
    </source>
</reference>
<keyword evidence="3" id="KW-1185">Reference proteome</keyword>